<gene>
    <name evidence="1" type="ORF">TELCIR_02144</name>
</gene>
<dbReference type="AlphaFoldDB" id="A0A2G9V061"/>
<dbReference type="EMBL" id="KZ345105">
    <property type="protein sequence ID" value="PIO75786.1"/>
    <property type="molecule type" value="Genomic_DNA"/>
</dbReference>
<dbReference type="Proteomes" id="UP000230423">
    <property type="component" value="Unassembled WGS sequence"/>
</dbReference>
<organism evidence="1 2">
    <name type="scientific">Teladorsagia circumcincta</name>
    <name type="common">Brown stomach worm</name>
    <name type="synonym">Ostertagia circumcincta</name>
    <dbReference type="NCBI Taxonomy" id="45464"/>
    <lineage>
        <taxon>Eukaryota</taxon>
        <taxon>Metazoa</taxon>
        <taxon>Ecdysozoa</taxon>
        <taxon>Nematoda</taxon>
        <taxon>Chromadorea</taxon>
        <taxon>Rhabditida</taxon>
        <taxon>Rhabditina</taxon>
        <taxon>Rhabditomorpha</taxon>
        <taxon>Strongyloidea</taxon>
        <taxon>Trichostrongylidae</taxon>
        <taxon>Teladorsagia</taxon>
    </lineage>
</organism>
<sequence>MGRYTKCDGPEWGKKAERVAGLKQRRNNHHMITTAARAATLMVDAGSACMPGYEAERDKLREHLGIEWIPGGLKENCKLPRSSIDLP</sequence>
<dbReference type="OrthoDB" id="5862048at2759"/>
<protein>
    <submittedName>
        <fullName evidence="1">Uncharacterized protein</fullName>
    </submittedName>
</protein>
<name>A0A2G9V061_TELCI</name>
<accession>A0A2G9V061</accession>
<keyword evidence="2" id="KW-1185">Reference proteome</keyword>
<proteinExistence type="predicted"/>
<reference evidence="1 2" key="1">
    <citation type="submission" date="2015-09" db="EMBL/GenBank/DDBJ databases">
        <title>Draft genome of the parasitic nematode Teladorsagia circumcincta isolate WARC Sus (inbred).</title>
        <authorList>
            <person name="Mitreva M."/>
        </authorList>
    </citation>
    <scope>NUCLEOTIDE SEQUENCE [LARGE SCALE GENOMIC DNA]</scope>
    <source>
        <strain evidence="1 2">S</strain>
    </source>
</reference>
<evidence type="ECO:0000313" key="1">
    <source>
        <dbReference type="EMBL" id="PIO75786.1"/>
    </source>
</evidence>
<evidence type="ECO:0000313" key="2">
    <source>
        <dbReference type="Proteomes" id="UP000230423"/>
    </source>
</evidence>